<dbReference type="AlphaFoldDB" id="A0A679EJW5"/>
<gene>
    <name evidence="3" type="primary">rps11</name>
</gene>
<name>A0A679EJW5_LEUMA</name>
<dbReference type="Gene3D" id="3.30.420.80">
    <property type="entry name" value="Ribosomal protein S11"/>
    <property type="match status" value="1"/>
</dbReference>
<protein>
    <submittedName>
        <fullName evidence="3">30S ribosomal protein S11</fullName>
    </submittedName>
</protein>
<accession>A0A679EJW5</accession>
<dbReference type="GO" id="GO:0006412">
    <property type="term" value="P:translation"/>
    <property type="evidence" value="ECO:0007669"/>
    <property type="project" value="InterPro"/>
</dbReference>
<evidence type="ECO:0000256" key="1">
    <source>
        <dbReference type="ARBA" id="ARBA00022980"/>
    </source>
</evidence>
<sequence>MLSMLKMFNIIKKRQAKSELTDMQKRLKHVIEKRRGMLRNVQESNKVKAILLRKFFFDNFILFSKRKLGSSILSKDLVTLKKENKKFKLFKPTLLFKRLFRNSIVYSSGTFFRSGRFFLRHTKKVSWFLCYSFYINKIKTMAMLGSMNGKDRFIFRNYDLKNKKNLSQNYNLQFMKSMLSRSVTSQSNIKLITLKKKNLGIKLKNQKKNVNSPFFDLVSLKSDKFLLVPSSISKDFVLSEMVGEFGFASLSKRFAPLNAMSLFRKRYGFALVKKETEQKSYFTQNSSLRYQGSLTYRYFPDSNKIVRPSIPNNDFYSYYNPSLLLLKFFPVVIITFRANNVFFVLSSGKGEIIASHSVGIGSEFTKSNRRAVFAYDTASRNFAKKVRSITSIVGIRVYGQSKRRFYVLRNLKQEGLRFIFLHDVIPFACNGVKKSRPARKRRR</sequence>
<dbReference type="SUPFAM" id="SSF53137">
    <property type="entry name" value="Translational machinery components"/>
    <property type="match status" value="1"/>
</dbReference>
<dbReference type="GO" id="GO:0003735">
    <property type="term" value="F:structural constituent of ribosome"/>
    <property type="evidence" value="ECO:0007669"/>
    <property type="project" value="InterPro"/>
</dbReference>
<dbReference type="InterPro" id="IPR036967">
    <property type="entry name" value="Ribosomal_uS11_sf"/>
</dbReference>
<dbReference type="GO" id="GO:0005840">
    <property type="term" value="C:ribosome"/>
    <property type="evidence" value="ECO:0007669"/>
    <property type="project" value="UniProtKB-KW"/>
</dbReference>
<evidence type="ECO:0000256" key="2">
    <source>
        <dbReference type="ARBA" id="ARBA00023274"/>
    </source>
</evidence>
<keyword evidence="3" id="KW-0496">Mitochondrion</keyword>
<keyword evidence="2" id="KW-0687">Ribonucleoprotein</keyword>
<keyword evidence="1 3" id="KW-0689">Ribosomal protein</keyword>
<reference evidence="3" key="1">
    <citation type="submission" date="2019-12" db="EMBL/GenBank/DDBJ databases">
        <title>Mitochondrial genomes of Hemiarma marina and Leucocryptos marina revised the evolution of cytochrome c maturation in Cryptista.</title>
        <authorList>
            <person name="Nishimura Y."/>
            <person name="Kume K."/>
            <person name="Sonehara K."/>
            <person name="Tanifuji G."/>
            <person name="Shiratori T."/>
            <person name="Ishida K."/>
            <person name="Hashimoto T."/>
            <person name="Inagaki Y."/>
            <person name="Ohkuma M."/>
        </authorList>
    </citation>
    <scope>NUCLEOTIDE SEQUENCE</scope>
    <source>
        <strain evidence="3">NIES-1335</strain>
    </source>
</reference>
<evidence type="ECO:0000313" key="3">
    <source>
        <dbReference type="EMBL" id="BBQ05407.1"/>
    </source>
</evidence>
<organism evidence="3">
    <name type="scientific">Leucocryptos marina</name>
    <name type="common">Marine flagellate</name>
    <name type="synonym">Bodo marinus</name>
    <dbReference type="NCBI Taxonomy" id="299206"/>
    <lineage>
        <taxon>Eukaryota</taxon>
        <taxon>Cryptophyceae</taxon>
        <taxon>Kathablepharidacea</taxon>
        <taxon>Katablepharidaceae</taxon>
        <taxon>Leucocryptos</taxon>
    </lineage>
</organism>
<dbReference type="GeneID" id="43959841"/>
<dbReference type="RefSeq" id="YP_009730077.1">
    <property type="nucleotide sequence ID" value="NC_045933.1"/>
</dbReference>
<dbReference type="GO" id="GO:1990904">
    <property type="term" value="C:ribonucleoprotein complex"/>
    <property type="evidence" value="ECO:0007669"/>
    <property type="project" value="UniProtKB-KW"/>
</dbReference>
<geneLocation type="mitochondrion" evidence="3"/>
<dbReference type="EMBL" id="LC515368">
    <property type="protein sequence ID" value="BBQ05407.1"/>
    <property type="molecule type" value="Genomic_DNA"/>
</dbReference>
<proteinExistence type="predicted"/>